<reference evidence="5 6" key="1">
    <citation type="submission" date="2024-11" db="EMBL/GenBank/DDBJ databases">
        <title>Chromosome-level genome assembly of Eucalyptus globulus Labill. provides insights into its genome evolution.</title>
        <authorList>
            <person name="Li X."/>
        </authorList>
    </citation>
    <scope>NUCLEOTIDE SEQUENCE [LARGE SCALE GENOMIC DNA]</scope>
    <source>
        <strain evidence="5">CL2024</strain>
        <tissue evidence="5">Fresh tender leaves</tissue>
    </source>
</reference>
<evidence type="ECO:0000313" key="6">
    <source>
        <dbReference type="Proteomes" id="UP001634007"/>
    </source>
</evidence>
<evidence type="ECO:0000256" key="3">
    <source>
        <dbReference type="SAM" id="MobiDB-lite"/>
    </source>
</evidence>
<feature type="coiled-coil region" evidence="2">
    <location>
        <begin position="151"/>
        <end position="189"/>
    </location>
</feature>
<dbReference type="PANTHER" id="PTHR31301">
    <property type="entry name" value="LOB DOMAIN-CONTAINING PROTEIN 4-RELATED"/>
    <property type="match status" value="1"/>
</dbReference>
<dbReference type="PROSITE" id="PS50891">
    <property type="entry name" value="LOB"/>
    <property type="match status" value="1"/>
</dbReference>
<dbReference type="AlphaFoldDB" id="A0ABD3J501"/>
<keyword evidence="2" id="KW-0175">Coiled coil</keyword>
<comment type="similarity">
    <text evidence="1">Belongs to the LOB domain-containing protein family.</text>
</comment>
<sequence length="348" mass="37916">MHSRRRRTRPLPNPTITTPPPPPPSTMNFSSPRPTSASTASSSPSPITAAAAAAATTTSTSSASKSSSTTPACAACKYQRRKCEPNCLLAPYFPYDRQHQFLNAHKLFGVSNITKVIKNLAPHEKDEAMRTIIYQSDARAHDPVLGCYRIIRDLHRQIEFCQAELEFVLRQLELCRAQAQAQQEAAMQQMMDPGAAAGAGAGPVGCDIVSRGDLLGQGYGYVQPTAGHPGQEVEGYIGNGQDGNDQASLQDFGAWAMQVSTFPSDFQIKQGFEGGCDDMRPIMDIADDRNDGLNLEGEIIDERSDHHQAILEDHKTELTEEEDDPRQQVLDHDLKGAATLFTLTNCTS</sequence>
<evidence type="ECO:0000313" key="5">
    <source>
        <dbReference type="EMBL" id="KAL3720847.1"/>
    </source>
</evidence>
<dbReference type="PANTHER" id="PTHR31301:SF67">
    <property type="entry name" value="LOB DOMAIN-CONTAINING PROTEIN 22"/>
    <property type="match status" value="1"/>
</dbReference>
<protein>
    <recommendedName>
        <fullName evidence="4">LOB domain-containing protein</fullName>
    </recommendedName>
</protein>
<dbReference type="EMBL" id="JBJKBG010000010">
    <property type="protein sequence ID" value="KAL3720847.1"/>
    <property type="molecule type" value="Genomic_DNA"/>
</dbReference>
<feature type="domain" description="LOB" evidence="4">
    <location>
        <begin position="71"/>
        <end position="172"/>
    </location>
</feature>
<comment type="caution">
    <text evidence="5">The sequence shown here is derived from an EMBL/GenBank/DDBJ whole genome shotgun (WGS) entry which is preliminary data.</text>
</comment>
<feature type="compositionally biased region" description="Low complexity" evidence="3">
    <location>
        <begin position="30"/>
        <end position="69"/>
    </location>
</feature>
<evidence type="ECO:0000259" key="4">
    <source>
        <dbReference type="PROSITE" id="PS50891"/>
    </source>
</evidence>
<feature type="region of interest" description="Disordered" evidence="3">
    <location>
        <begin position="1"/>
        <end position="69"/>
    </location>
</feature>
<evidence type="ECO:0000256" key="1">
    <source>
        <dbReference type="ARBA" id="ARBA00005474"/>
    </source>
</evidence>
<feature type="compositionally biased region" description="Pro residues" evidence="3">
    <location>
        <begin position="11"/>
        <end position="25"/>
    </location>
</feature>
<accession>A0ABD3J501</accession>
<dbReference type="Pfam" id="PF03195">
    <property type="entry name" value="LOB"/>
    <property type="match status" value="1"/>
</dbReference>
<organism evidence="5 6">
    <name type="scientific">Eucalyptus globulus</name>
    <name type="common">Tasmanian blue gum</name>
    <dbReference type="NCBI Taxonomy" id="34317"/>
    <lineage>
        <taxon>Eukaryota</taxon>
        <taxon>Viridiplantae</taxon>
        <taxon>Streptophyta</taxon>
        <taxon>Embryophyta</taxon>
        <taxon>Tracheophyta</taxon>
        <taxon>Spermatophyta</taxon>
        <taxon>Magnoliopsida</taxon>
        <taxon>eudicotyledons</taxon>
        <taxon>Gunneridae</taxon>
        <taxon>Pentapetalae</taxon>
        <taxon>rosids</taxon>
        <taxon>malvids</taxon>
        <taxon>Myrtales</taxon>
        <taxon>Myrtaceae</taxon>
        <taxon>Myrtoideae</taxon>
        <taxon>Eucalypteae</taxon>
        <taxon>Eucalyptus</taxon>
    </lineage>
</organism>
<name>A0ABD3J501_EUCGL</name>
<dbReference type="Proteomes" id="UP001634007">
    <property type="component" value="Unassembled WGS sequence"/>
</dbReference>
<proteinExistence type="inferred from homology"/>
<evidence type="ECO:0000256" key="2">
    <source>
        <dbReference type="SAM" id="Coils"/>
    </source>
</evidence>
<keyword evidence="6" id="KW-1185">Reference proteome</keyword>
<dbReference type="InterPro" id="IPR004883">
    <property type="entry name" value="LOB"/>
</dbReference>
<gene>
    <name evidence="5" type="ORF">ACJRO7_005625</name>
</gene>